<gene>
    <name evidence="6" type="ORF">ACFQL7_13290</name>
</gene>
<dbReference type="SUPFAM" id="SSF53686">
    <property type="entry name" value="Tryptophan synthase beta subunit-like PLP-dependent enzymes"/>
    <property type="match status" value="1"/>
</dbReference>
<feature type="compositionally biased region" description="Low complexity" evidence="4">
    <location>
        <begin position="397"/>
        <end position="406"/>
    </location>
</feature>
<feature type="region of interest" description="Disordered" evidence="4">
    <location>
        <begin position="385"/>
        <end position="410"/>
    </location>
</feature>
<dbReference type="InterPro" id="IPR036052">
    <property type="entry name" value="TrpB-like_PALP_sf"/>
</dbReference>
<feature type="domain" description="Tryptophan synthase beta chain-like PALP" evidence="5">
    <location>
        <begin position="78"/>
        <end position="378"/>
    </location>
</feature>
<evidence type="ECO:0000313" key="7">
    <source>
        <dbReference type="Proteomes" id="UP001596417"/>
    </source>
</evidence>
<accession>A0ABD5YMY2</accession>
<dbReference type="GO" id="GO:0016829">
    <property type="term" value="F:lyase activity"/>
    <property type="evidence" value="ECO:0007669"/>
    <property type="project" value="UniProtKB-KW"/>
</dbReference>
<comment type="caution">
    <text evidence="6">The sequence shown here is derived from an EMBL/GenBank/DDBJ whole genome shotgun (WGS) entry which is preliminary data.</text>
</comment>
<dbReference type="InterPro" id="IPR050147">
    <property type="entry name" value="Ser/Thr_Dehydratase"/>
</dbReference>
<keyword evidence="2" id="KW-0663">Pyridoxal phosphate</keyword>
<dbReference type="AlphaFoldDB" id="A0ABD5YMY2"/>
<evidence type="ECO:0000256" key="2">
    <source>
        <dbReference type="ARBA" id="ARBA00022898"/>
    </source>
</evidence>
<organism evidence="6 7">
    <name type="scientific">Halocatena marina</name>
    <dbReference type="NCBI Taxonomy" id="2934937"/>
    <lineage>
        <taxon>Archaea</taxon>
        <taxon>Methanobacteriati</taxon>
        <taxon>Methanobacteriota</taxon>
        <taxon>Stenosarchaea group</taxon>
        <taxon>Halobacteria</taxon>
        <taxon>Halobacteriales</taxon>
        <taxon>Natronomonadaceae</taxon>
        <taxon>Halocatena</taxon>
    </lineage>
</organism>
<feature type="compositionally biased region" description="Polar residues" evidence="4">
    <location>
        <begin position="8"/>
        <end position="18"/>
    </location>
</feature>
<evidence type="ECO:0000256" key="1">
    <source>
        <dbReference type="ARBA" id="ARBA00001933"/>
    </source>
</evidence>
<evidence type="ECO:0000313" key="6">
    <source>
        <dbReference type="EMBL" id="MFC7190713.1"/>
    </source>
</evidence>
<dbReference type="InterPro" id="IPR001926">
    <property type="entry name" value="TrpB-like_PALP"/>
</dbReference>
<dbReference type="EMBL" id="JBHTAX010000001">
    <property type="protein sequence ID" value="MFC7190713.1"/>
    <property type="molecule type" value="Genomic_DNA"/>
</dbReference>
<dbReference type="RefSeq" id="WP_264555967.1">
    <property type="nucleotide sequence ID" value="NZ_CP109979.1"/>
</dbReference>
<protein>
    <submittedName>
        <fullName evidence="6">Pyridoxal-phosphate dependent enzyme</fullName>
    </submittedName>
</protein>
<dbReference type="PANTHER" id="PTHR48078:SF6">
    <property type="entry name" value="L-THREONINE DEHYDRATASE CATABOLIC TDCB"/>
    <property type="match status" value="1"/>
</dbReference>
<name>A0ABD5YMY2_9EURY</name>
<evidence type="ECO:0000256" key="4">
    <source>
        <dbReference type="SAM" id="MobiDB-lite"/>
    </source>
</evidence>
<comment type="cofactor">
    <cofactor evidence="1">
        <name>pyridoxal 5'-phosphate</name>
        <dbReference type="ChEBI" id="CHEBI:597326"/>
    </cofactor>
</comment>
<evidence type="ECO:0000259" key="5">
    <source>
        <dbReference type="Pfam" id="PF00291"/>
    </source>
</evidence>
<sequence>MSEDSLAEAQQSLGNPETTYPLWPPQTLGCPETSTEEVQYPLEVTYDYESVDRGLFESELTKFDRWSPLLPPLADIGLGEGQTPLIEMPSIGDWLDLDTPVFVKDESQNPTWSHKDRLNRCVVSAAVQTDARGLVVSSSGNHGASTAAYAARAGLPCIVLTAPETPPAVQRFLRTYDAAVIAIDDWHHRQETLDLITERLGYHPASTRTAIHTGHPFGPEGYKTIAYEIVTHLNRSPGTVFVPTGHAELLYGVWKGFRELGDLGVIEGTPRMIACEPAARGPLATALETDREIATVKANPTTASAIKTQTSTVRGRRAIEESDGAAWTFTEEQLSAAQTRTARGGLWQEHSGVAGIAGLLAAIDAGQTVDGPIVCLATSSGFKDGETWTAPRVDPPSISESDSNSSQAPMTARWAAVREILSTQYGLDV</sequence>
<reference evidence="6 7" key="1">
    <citation type="journal article" date="2019" name="Int. J. Syst. Evol. Microbiol.">
        <title>The Global Catalogue of Microorganisms (GCM) 10K type strain sequencing project: providing services to taxonomists for standard genome sequencing and annotation.</title>
        <authorList>
            <consortium name="The Broad Institute Genomics Platform"/>
            <consortium name="The Broad Institute Genome Sequencing Center for Infectious Disease"/>
            <person name="Wu L."/>
            <person name="Ma J."/>
        </authorList>
    </citation>
    <scope>NUCLEOTIDE SEQUENCE [LARGE SCALE GENOMIC DNA]</scope>
    <source>
        <strain evidence="6 7">RDMS1</strain>
    </source>
</reference>
<keyword evidence="7" id="KW-1185">Reference proteome</keyword>
<dbReference type="Pfam" id="PF00291">
    <property type="entry name" value="PALP"/>
    <property type="match status" value="1"/>
</dbReference>
<dbReference type="Proteomes" id="UP001596417">
    <property type="component" value="Unassembled WGS sequence"/>
</dbReference>
<dbReference type="Gene3D" id="3.40.50.1100">
    <property type="match status" value="2"/>
</dbReference>
<evidence type="ECO:0000256" key="3">
    <source>
        <dbReference type="ARBA" id="ARBA00023239"/>
    </source>
</evidence>
<dbReference type="GeneID" id="76200357"/>
<dbReference type="PANTHER" id="PTHR48078">
    <property type="entry name" value="THREONINE DEHYDRATASE, MITOCHONDRIAL-RELATED"/>
    <property type="match status" value="1"/>
</dbReference>
<proteinExistence type="predicted"/>
<feature type="region of interest" description="Disordered" evidence="4">
    <location>
        <begin position="1"/>
        <end position="24"/>
    </location>
</feature>
<keyword evidence="3" id="KW-0456">Lyase</keyword>